<comment type="caution">
    <text evidence="1">The sequence shown here is derived from an EMBL/GenBank/DDBJ whole genome shotgun (WGS) entry which is preliminary data.</text>
</comment>
<evidence type="ECO:0000313" key="1">
    <source>
        <dbReference type="EMBL" id="MDT0675770.1"/>
    </source>
</evidence>
<protein>
    <submittedName>
        <fullName evidence="1">Cryptochrome/photolyase family protein</fullName>
    </submittedName>
</protein>
<dbReference type="Proteomes" id="UP001262582">
    <property type="component" value="Unassembled WGS sequence"/>
</dbReference>
<dbReference type="SUPFAM" id="SSF48173">
    <property type="entry name" value="Cryptochrome/photolyase FAD-binding domain"/>
    <property type="match status" value="1"/>
</dbReference>
<gene>
    <name evidence="1" type="ORF">RM539_04130</name>
</gene>
<name>A0ABU3D327_9FLAO</name>
<dbReference type="PANTHER" id="PTHR38657">
    <property type="entry name" value="SLR1343 PROTEIN"/>
    <property type="match status" value="1"/>
</dbReference>
<accession>A0ABU3D327</accession>
<dbReference type="InterPro" id="IPR007357">
    <property type="entry name" value="PhrB-like"/>
</dbReference>
<dbReference type="Gene3D" id="1.25.40.80">
    <property type="match status" value="1"/>
</dbReference>
<dbReference type="Gene3D" id="3.40.50.620">
    <property type="entry name" value="HUPs"/>
    <property type="match status" value="1"/>
</dbReference>
<dbReference type="PANTHER" id="PTHR38657:SF1">
    <property type="entry name" value="SLR1343 PROTEIN"/>
    <property type="match status" value="1"/>
</dbReference>
<dbReference type="InterPro" id="IPR036134">
    <property type="entry name" value="Crypto/Photolyase_FAD-like_sf"/>
</dbReference>
<reference evidence="1 2" key="1">
    <citation type="submission" date="2023-09" db="EMBL/GenBank/DDBJ databases">
        <authorList>
            <person name="Rey-Velasco X."/>
        </authorList>
    </citation>
    <scope>NUCLEOTIDE SEQUENCE [LARGE SCALE GENOMIC DNA]</scope>
    <source>
        <strain evidence="1 2">F117</strain>
    </source>
</reference>
<dbReference type="Gene3D" id="1.10.579.10">
    <property type="entry name" value="DNA Cyclobutane Dipyrimidine Photolyase, subunit A, domain 3"/>
    <property type="match status" value="1"/>
</dbReference>
<evidence type="ECO:0000313" key="2">
    <source>
        <dbReference type="Proteomes" id="UP001262582"/>
    </source>
</evidence>
<dbReference type="InterPro" id="IPR014729">
    <property type="entry name" value="Rossmann-like_a/b/a_fold"/>
</dbReference>
<dbReference type="Pfam" id="PF04244">
    <property type="entry name" value="DPRP"/>
    <property type="match status" value="1"/>
</dbReference>
<dbReference type="EMBL" id="JAVRHK010000002">
    <property type="protein sequence ID" value="MDT0675770.1"/>
    <property type="molecule type" value="Genomic_DNA"/>
</dbReference>
<dbReference type="Gene3D" id="1.10.10.1710">
    <property type="entry name" value="Deoxyribodipyrimidine photolyase-related"/>
    <property type="match status" value="1"/>
</dbReference>
<keyword evidence="2" id="KW-1185">Reference proteome</keyword>
<dbReference type="InterPro" id="IPR052551">
    <property type="entry name" value="UV-DNA_repair_photolyase"/>
</dbReference>
<dbReference type="RefSeq" id="WP_311502166.1">
    <property type="nucleotide sequence ID" value="NZ_JAVRHK010000002.1"/>
</dbReference>
<organism evidence="1 2">
    <name type="scientific">Autumnicola musiva</name>
    <dbReference type="NCBI Taxonomy" id="3075589"/>
    <lineage>
        <taxon>Bacteria</taxon>
        <taxon>Pseudomonadati</taxon>
        <taxon>Bacteroidota</taxon>
        <taxon>Flavobacteriia</taxon>
        <taxon>Flavobacteriales</taxon>
        <taxon>Flavobacteriaceae</taxon>
        <taxon>Autumnicola</taxon>
    </lineage>
</organism>
<proteinExistence type="predicted"/>
<sequence>MPKTSKTLRLILGDQLNHNHSWYKEEQENNIYLFMEMRQETDYVVHHIQKITAFFQSMRNFSQYLKERDYEVIYLQINDPDNKQDLESNLHFLLEKHNIEKFEYQLPDEYRLDEQLNRICKNLSIPSEAFDTEHFFTSRTELTKYYQGKKELTMEYFYRYMRKKYGILMLNAKDPEGGKWNFDKSNRQKWTGKDIIPHERGFRKDVADIVEEIKAAGIKTMGSIEAKNFNWPTSREDGLSALNYFCKNLLIHFGDYQDAMHTEEAFLFHSRLSFAMNSKMISPREVINSVLSYWHDHYDEIDISQVEGFVRQILGWREYMRGVYWKEMPDYSRKNKLNNRNSLPQFYWTANTKMSCLHHAIKQSLEKAYAHHIQRLMITGNFALLTHCNPDEVDAWYLGIYIDAIQWVEITNTRGMSQFADGGLVATKPYISSGSYINKMSNYCKNCHYDVKKKTGENSCPFNSLYWNFLDEKKEYFRENKRMKMMMSLLNKKPVKEMEEIRNRAFEVIQNPDHF</sequence>